<dbReference type="EMBL" id="DMND01000153">
    <property type="protein sequence ID" value="HAN28322.1"/>
    <property type="molecule type" value="Genomic_DNA"/>
</dbReference>
<protein>
    <submittedName>
        <fullName evidence="2">Molybdenum cofactor biosysynthesis protein</fullName>
    </submittedName>
</protein>
<dbReference type="GO" id="GO:0030170">
    <property type="term" value="F:pyridoxal phosphate binding"/>
    <property type="evidence" value="ECO:0007669"/>
    <property type="project" value="InterPro"/>
</dbReference>
<dbReference type="GO" id="GO:0003824">
    <property type="term" value="F:catalytic activity"/>
    <property type="evidence" value="ECO:0007669"/>
    <property type="project" value="InterPro"/>
</dbReference>
<dbReference type="GO" id="GO:0030151">
    <property type="term" value="F:molybdenum ion binding"/>
    <property type="evidence" value="ECO:0007669"/>
    <property type="project" value="InterPro"/>
</dbReference>
<evidence type="ECO:0000313" key="3">
    <source>
        <dbReference type="Proteomes" id="UP000259273"/>
    </source>
</evidence>
<dbReference type="Gene3D" id="2.40.33.20">
    <property type="entry name" value="PK beta-barrel domain-like"/>
    <property type="match status" value="1"/>
</dbReference>
<dbReference type="Proteomes" id="UP000259273">
    <property type="component" value="Unassembled WGS sequence"/>
</dbReference>
<dbReference type="PANTHER" id="PTHR36930:SF1">
    <property type="entry name" value="MOSC DOMAIN-CONTAINING PROTEIN"/>
    <property type="match status" value="1"/>
</dbReference>
<dbReference type="InterPro" id="IPR052716">
    <property type="entry name" value="MOSC_domain"/>
</dbReference>
<accession>A0A3C1KNP5</accession>
<dbReference type="Pfam" id="PF03473">
    <property type="entry name" value="MOSC"/>
    <property type="match status" value="1"/>
</dbReference>
<organism evidence="2 3">
    <name type="scientific">Haliea salexigens</name>
    <dbReference type="NCBI Taxonomy" id="287487"/>
    <lineage>
        <taxon>Bacteria</taxon>
        <taxon>Pseudomonadati</taxon>
        <taxon>Pseudomonadota</taxon>
        <taxon>Gammaproteobacteria</taxon>
        <taxon>Cellvibrionales</taxon>
        <taxon>Halieaceae</taxon>
        <taxon>Haliea</taxon>
    </lineage>
</organism>
<evidence type="ECO:0000313" key="2">
    <source>
        <dbReference type="EMBL" id="HAN28322.1"/>
    </source>
</evidence>
<dbReference type="InterPro" id="IPR005302">
    <property type="entry name" value="MoCF_Sase_C"/>
</dbReference>
<evidence type="ECO:0000259" key="1">
    <source>
        <dbReference type="PROSITE" id="PS51340"/>
    </source>
</evidence>
<dbReference type="STRING" id="1121937.GCA_000423125_02186"/>
<feature type="domain" description="MOSC" evidence="1">
    <location>
        <begin position="16"/>
        <end position="144"/>
    </location>
</feature>
<gene>
    <name evidence="2" type="ORF">DCP75_11500</name>
</gene>
<sequence>MEVRGIAIRARSGAPMATIPSAPVTCLAGVQGDARGRPGKRQVTVLSLESWEAACAELGTVLPWTQRRANLLVSGMVFGPESVGQLLHFGSLTLEITRETDPCRRMDAACQGLQAALRPDWRGGVCCRVLSDGALEVGQQGRFAPAPAQGTLQLT</sequence>
<dbReference type="PANTHER" id="PTHR36930">
    <property type="entry name" value="METAL-SULFUR CLUSTER BIOSYNTHESIS PROTEINS YUAD-RELATED"/>
    <property type="match status" value="1"/>
</dbReference>
<dbReference type="InterPro" id="IPR011037">
    <property type="entry name" value="Pyrv_Knase-like_insert_dom_sf"/>
</dbReference>
<reference evidence="2 3" key="1">
    <citation type="journal article" date="2018" name="Nat. Biotechnol.">
        <title>A standardized bacterial taxonomy based on genome phylogeny substantially revises the tree of life.</title>
        <authorList>
            <person name="Parks D.H."/>
            <person name="Chuvochina M."/>
            <person name="Waite D.W."/>
            <person name="Rinke C."/>
            <person name="Skarshewski A."/>
            <person name="Chaumeil P.A."/>
            <person name="Hugenholtz P."/>
        </authorList>
    </citation>
    <scope>NUCLEOTIDE SEQUENCE [LARGE SCALE GENOMIC DNA]</scope>
    <source>
        <strain evidence="2">UBA9158</strain>
    </source>
</reference>
<dbReference type="PROSITE" id="PS51340">
    <property type="entry name" value="MOSC"/>
    <property type="match status" value="1"/>
</dbReference>
<dbReference type="AlphaFoldDB" id="A0A3C1KNP5"/>
<comment type="caution">
    <text evidence="2">The sequence shown here is derived from an EMBL/GenBank/DDBJ whole genome shotgun (WGS) entry which is preliminary data.</text>
</comment>
<proteinExistence type="predicted"/>
<name>A0A3C1KNP5_9GAMM</name>
<dbReference type="SUPFAM" id="SSF50800">
    <property type="entry name" value="PK beta-barrel domain-like"/>
    <property type="match status" value="1"/>
</dbReference>